<dbReference type="Proteomes" id="UP000799778">
    <property type="component" value="Unassembled WGS sequence"/>
</dbReference>
<keyword evidence="2" id="KW-1185">Reference proteome</keyword>
<gene>
    <name evidence="1" type="ORF">BU24DRAFT_121409</name>
</gene>
<dbReference type="RefSeq" id="XP_033387861.1">
    <property type="nucleotide sequence ID" value="XM_033520899.1"/>
</dbReference>
<protein>
    <submittedName>
        <fullName evidence="1">Uncharacterized protein</fullName>
    </submittedName>
</protein>
<name>A0A6A5Y200_9PLEO</name>
<sequence>MTELNDAHACQKWTRLSCIQVHTLFTSFPHSLNRKPVSDGMLYYTPYSISSSNINHFRNLQVKPQPRTSTLITRCDCSVPTIATSSMSILMTTLQNHPICFKVSVTLSFFISSHALY</sequence>
<accession>A0A6A5Y200</accession>
<reference evidence="1" key="1">
    <citation type="journal article" date="2020" name="Stud. Mycol.">
        <title>101 Dothideomycetes genomes: a test case for predicting lifestyles and emergence of pathogens.</title>
        <authorList>
            <person name="Haridas S."/>
            <person name="Albert R."/>
            <person name="Binder M."/>
            <person name="Bloem J."/>
            <person name="Labutti K."/>
            <person name="Salamov A."/>
            <person name="Andreopoulos B."/>
            <person name="Baker S."/>
            <person name="Barry K."/>
            <person name="Bills G."/>
            <person name="Bluhm B."/>
            <person name="Cannon C."/>
            <person name="Castanera R."/>
            <person name="Culley D."/>
            <person name="Daum C."/>
            <person name="Ezra D."/>
            <person name="Gonzalez J."/>
            <person name="Henrissat B."/>
            <person name="Kuo A."/>
            <person name="Liang C."/>
            <person name="Lipzen A."/>
            <person name="Lutzoni F."/>
            <person name="Magnuson J."/>
            <person name="Mondo S."/>
            <person name="Nolan M."/>
            <person name="Ohm R."/>
            <person name="Pangilinan J."/>
            <person name="Park H.-J."/>
            <person name="Ramirez L."/>
            <person name="Alfaro M."/>
            <person name="Sun H."/>
            <person name="Tritt A."/>
            <person name="Yoshinaga Y."/>
            <person name="Zwiers L.-H."/>
            <person name="Turgeon B."/>
            <person name="Goodwin S."/>
            <person name="Spatafora J."/>
            <person name="Crous P."/>
            <person name="Grigoriev I."/>
        </authorList>
    </citation>
    <scope>NUCLEOTIDE SEQUENCE</scope>
    <source>
        <strain evidence="1">CBS 175.79</strain>
    </source>
</reference>
<evidence type="ECO:0000313" key="1">
    <source>
        <dbReference type="EMBL" id="KAF2019522.1"/>
    </source>
</evidence>
<dbReference type="EMBL" id="ML978067">
    <property type="protein sequence ID" value="KAF2019522.1"/>
    <property type="molecule type" value="Genomic_DNA"/>
</dbReference>
<evidence type="ECO:0000313" key="2">
    <source>
        <dbReference type="Proteomes" id="UP000799778"/>
    </source>
</evidence>
<dbReference type="AlphaFoldDB" id="A0A6A5Y200"/>
<proteinExistence type="predicted"/>
<dbReference type="GeneID" id="54278296"/>
<organism evidence="1 2">
    <name type="scientific">Aaosphaeria arxii CBS 175.79</name>
    <dbReference type="NCBI Taxonomy" id="1450172"/>
    <lineage>
        <taxon>Eukaryota</taxon>
        <taxon>Fungi</taxon>
        <taxon>Dikarya</taxon>
        <taxon>Ascomycota</taxon>
        <taxon>Pezizomycotina</taxon>
        <taxon>Dothideomycetes</taxon>
        <taxon>Pleosporomycetidae</taxon>
        <taxon>Pleosporales</taxon>
        <taxon>Pleosporales incertae sedis</taxon>
        <taxon>Aaosphaeria</taxon>
    </lineage>
</organism>